<evidence type="ECO:0000256" key="6">
    <source>
        <dbReference type="ARBA" id="ARBA00023136"/>
    </source>
</evidence>
<evidence type="ECO:0000256" key="9">
    <source>
        <dbReference type="ARBA" id="ARBA00023237"/>
    </source>
</evidence>
<evidence type="ECO:0000256" key="1">
    <source>
        <dbReference type="ARBA" id="ARBA00002591"/>
    </source>
</evidence>
<keyword evidence="7" id="KW-0564">Palmitate</keyword>
<dbReference type="NCBIfam" id="NF009338">
    <property type="entry name" value="PRK12698.1"/>
    <property type="match status" value="1"/>
</dbReference>
<keyword evidence="12" id="KW-0969">Cilium</keyword>
<evidence type="ECO:0000256" key="7">
    <source>
        <dbReference type="ARBA" id="ARBA00023139"/>
    </source>
</evidence>
<name>K7AGL1_9ALTE</name>
<sequence>MKALYVIGLSGLLSACQSTPEPDIMPNDPYYAPITAELPRQRITEDGSIFQADMANSLYSDVKARRVGDIITVNLQENTRATKSAGTSTSKDSQVDVNPIIGLGGNALNIGSQSVQLGVGATNEFSGDASANQSNNLSGNISVTVMKVFANQNLLVRGEKWLTLNNGNEYIRLTGVVRPADVSPTNEIDSTKIANARIQYSGTGTFASAQKEGWLTRFFSSEYWPF</sequence>
<dbReference type="AlphaFoldDB" id="K7AGL1"/>
<dbReference type="GO" id="GO:0009427">
    <property type="term" value="C:bacterial-type flagellum basal body, distal rod, L ring"/>
    <property type="evidence" value="ECO:0007669"/>
    <property type="project" value="InterPro"/>
</dbReference>
<dbReference type="OrthoDB" id="9789463at2"/>
<evidence type="ECO:0000256" key="2">
    <source>
        <dbReference type="ARBA" id="ARBA00004635"/>
    </source>
</evidence>
<dbReference type="GO" id="GO:0009279">
    <property type="term" value="C:cell outer membrane"/>
    <property type="evidence" value="ECO:0007669"/>
    <property type="project" value="UniProtKB-SubCell"/>
</dbReference>
<comment type="caution">
    <text evidence="12">The sequence shown here is derived from an EMBL/GenBank/DDBJ whole genome shotgun (WGS) entry which is preliminary data.</text>
</comment>
<dbReference type="InterPro" id="IPR000527">
    <property type="entry name" value="Flag_Lring"/>
</dbReference>
<dbReference type="Proteomes" id="UP000006322">
    <property type="component" value="Unassembled WGS sequence"/>
</dbReference>
<dbReference type="PROSITE" id="PS51257">
    <property type="entry name" value="PROKAR_LIPOPROTEIN"/>
    <property type="match status" value="1"/>
</dbReference>
<keyword evidence="10 11" id="KW-0449">Lipoprotein</keyword>
<keyword evidence="13" id="KW-1185">Reference proteome</keyword>
<dbReference type="PRINTS" id="PR01008">
    <property type="entry name" value="FLGLRINGFLGH"/>
</dbReference>
<keyword evidence="6 11" id="KW-0472">Membrane</keyword>
<evidence type="ECO:0000256" key="5">
    <source>
        <dbReference type="ARBA" id="ARBA00022729"/>
    </source>
</evidence>
<protein>
    <recommendedName>
        <fullName evidence="11">Flagellar L-ring protein</fullName>
    </recommendedName>
    <alternativeName>
        <fullName evidence="11">Basal body L-ring protein</fullName>
    </alternativeName>
</protein>
<keyword evidence="9 11" id="KW-0998">Cell outer membrane</keyword>
<evidence type="ECO:0000313" key="13">
    <source>
        <dbReference type="Proteomes" id="UP000006322"/>
    </source>
</evidence>
<keyword evidence="12" id="KW-0282">Flagellum</keyword>
<evidence type="ECO:0000256" key="10">
    <source>
        <dbReference type="ARBA" id="ARBA00023288"/>
    </source>
</evidence>
<proteinExistence type="inferred from homology"/>
<evidence type="ECO:0000256" key="3">
    <source>
        <dbReference type="ARBA" id="ARBA00006929"/>
    </source>
</evidence>
<keyword evidence="5 11" id="KW-0732">Signal</keyword>
<accession>K7AGL1</accession>
<evidence type="ECO:0000256" key="4">
    <source>
        <dbReference type="ARBA" id="ARBA00011439"/>
    </source>
</evidence>
<dbReference type="NCBIfam" id="NF001304">
    <property type="entry name" value="PRK00249.1-4"/>
    <property type="match status" value="1"/>
</dbReference>
<gene>
    <name evidence="11 12" type="primary">flgH</name>
    <name evidence="12" type="ORF">GPLA_3521</name>
</gene>
<comment type="subcellular location">
    <subcellularLocation>
        <location evidence="11">Cell outer membrane</location>
        <topology evidence="11">Lipid-anchor</topology>
    </subcellularLocation>
    <subcellularLocation>
        <location evidence="11">Bacterial flagellum basal body</location>
    </subcellularLocation>
    <subcellularLocation>
        <location evidence="2">Membrane</location>
        <topology evidence="2">Lipid-anchor</topology>
    </subcellularLocation>
</comment>
<comment type="function">
    <text evidence="1 11">Assembles around the rod to form the L-ring and probably protects the motor/basal body from shearing forces during rotation.</text>
</comment>
<comment type="similarity">
    <text evidence="3 11">Belongs to the FlgH family.</text>
</comment>
<dbReference type="EMBL" id="BAER01000107">
    <property type="protein sequence ID" value="GAC34410.1"/>
    <property type="molecule type" value="Genomic_DNA"/>
</dbReference>
<keyword evidence="8 11" id="KW-0975">Bacterial flagellum</keyword>
<dbReference type="Pfam" id="PF02107">
    <property type="entry name" value="FlgH"/>
    <property type="match status" value="1"/>
</dbReference>
<evidence type="ECO:0000256" key="8">
    <source>
        <dbReference type="ARBA" id="ARBA00023143"/>
    </source>
</evidence>
<dbReference type="PANTHER" id="PTHR34933:SF1">
    <property type="entry name" value="FLAGELLAR L-RING PROTEIN"/>
    <property type="match status" value="1"/>
</dbReference>
<dbReference type="GO" id="GO:0071973">
    <property type="term" value="P:bacterial-type flagellum-dependent cell motility"/>
    <property type="evidence" value="ECO:0007669"/>
    <property type="project" value="InterPro"/>
</dbReference>
<dbReference type="RefSeq" id="WP_007106175.1">
    <property type="nucleotide sequence ID" value="NZ_BAER01000107.1"/>
</dbReference>
<dbReference type="STRING" id="1129793.GPLA_3521"/>
<reference evidence="13" key="1">
    <citation type="journal article" date="2014" name="Environ. Microbiol.">
        <title>Comparative genomics of the marine bacterial genus Glaciecola reveals the high degree of genomic diversity and genomic characteristic for cold adaptation.</title>
        <authorList>
            <person name="Qin Q.L."/>
            <person name="Xie B.B."/>
            <person name="Yu Y."/>
            <person name="Shu Y.L."/>
            <person name="Rong J.C."/>
            <person name="Zhang Y.J."/>
            <person name="Zhao D.L."/>
            <person name="Chen X.L."/>
            <person name="Zhang X.Y."/>
            <person name="Chen B."/>
            <person name="Zhou B.C."/>
            <person name="Zhang Y.Z."/>
        </authorList>
    </citation>
    <scope>NUCLEOTIDE SEQUENCE [LARGE SCALE GENOMIC DNA]</scope>
    <source>
        <strain evidence="13">LMG 21857</strain>
    </source>
</reference>
<organism evidence="12 13">
    <name type="scientific">Paraglaciecola polaris LMG 21857</name>
    <dbReference type="NCBI Taxonomy" id="1129793"/>
    <lineage>
        <taxon>Bacteria</taxon>
        <taxon>Pseudomonadati</taxon>
        <taxon>Pseudomonadota</taxon>
        <taxon>Gammaproteobacteria</taxon>
        <taxon>Alteromonadales</taxon>
        <taxon>Alteromonadaceae</taxon>
        <taxon>Paraglaciecola</taxon>
    </lineage>
</organism>
<evidence type="ECO:0000313" key="12">
    <source>
        <dbReference type="EMBL" id="GAC34410.1"/>
    </source>
</evidence>
<evidence type="ECO:0000256" key="11">
    <source>
        <dbReference type="HAMAP-Rule" id="MF_00415"/>
    </source>
</evidence>
<dbReference type="HAMAP" id="MF_00415">
    <property type="entry name" value="FlgH"/>
    <property type="match status" value="1"/>
</dbReference>
<keyword evidence="12" id="KW-0966">Cell projection</keyword>
<dbReference type="PANTHER" id="PTHR34933">
    <property type="entry name" value="FLAGELLAR L-RING PROTEIN"/>
    <property type="match status" value="1"/>
</dbReference>
<comment type="subunit">
    <text evidence="4 11">The basal body constitutes a major portion of the flagellar organelle and consists of four rings (L,P,S, and M) mounted on a central rod.</text>
</comment>
<dbReference type="GO" id="GO:0003774">
    <property type="term" value="F:cytoskeletal motor activity"/>
    <property type="evidence" value="ECO:0007669"/>
    <property type="project" value="InterPro"/>
</dbReference>